<dbReference type="InterPro" id="IPR020476">
    <property type="entry name" value="Nudix_hydrolase"/>
</dbReference>
<proteinExistence type="inferred from homology"/>
<gene>
    <name evidence="4" type="primary">rppH</name>
    <name evidence="4" type="synonym">nudH</name>
    <name evidence="6" type="ORF">E4O86_13145</name>
</gene>
<comment type="similarity">
    <text evidence="4">Belongs to the Nudix hydrolase family. RppH subfamily.</text>
</comment>
<dbReference type="AlphaFoldDB" id="A0A964T525"/>
<protein>
    <recommendedName>
        <fullName evidence="4">RNA pyrophosphohydrolase</fullName>
        <ecNumber evidence="4">3.6.1.-</ecNumber>
    </recommendedName>
    <alternativeName>
        <fullName evidence="4">(Di)nucleoside polyphosphate hydrolase</fullName>
    </alternativeName>
</protein>
<dbReference type="CDD" id="cd03671">
    <property type="entry name" value="NUDIX_Ap4A_hydrolase_plant_like"/>
    <property type="match status" value="1"/>
</dbReference>
<comment type="cofactor">
    <cofactor evidence="1">
        <name>Mn(2+)</name>
        <dbReference type="ChEBI" id="CHEBI:29035"/>
    </cofactor>
</comment>
<dbReference type="Gene3D" id="3.90.79.10">
    <property type="entry name" value="Nucleoside Triphosphate Pyrophosphohydrolase"/>
    <property type="match status" value="1"/>
</dbReference>
<dbReference type="PROSITE" id="PS00893">
    <property type="entry name" value="NUDIX_BOX"/>
    <property type="match status" value="1"/>
</dbReference>
<dbReference type="PANTHER" id="PTHR43046:SF14">
    <property type="entry name" value="MUTT_NUDIX FAMILY PROTEIN"/>
    <property type="match status" value="1"/>
</dbReference>
<evidence type="ECO:0000259" key="5">
    <source>
        <dbReference type="PROSITE" id="PS51462"/>
    </source>
</evidence>
<evidence type="ECO:0000313" key="7">
    <source>
        <dbReference type="Proteomes" id="UP000773614"/>
    </source>
</evidence>
<dbReference type="InterPro" id="IPR022927">
    <property type="entry name" value="RppH"/>
</dbReference>
<dbReference type="Proteomes" id="UP000773614">
    <property type="component" value="Unassembled WGS sequence"/>
</dbReference>
<dbReference type="OrthoDB" id="9816040at2"/>
<keyword evidence="3 4" id="KW-0378">Hydrolase</keyword>
<dbReference type="PANTHER" id="PTHR43046">
    <property type="entry name" value="GDP-MANNOSE MANNOSYL HYDROLASE"/>
    <property type="match status" value="1"/>
</dbReference>
<feature type="short sequence motif" description="Nudix box" evidence="4">
    <location>
        <begin position="46"/>
        <end position="67"/>
    </location>
</feature>
<sequence length="167" mass="18750">MSAHDPSYRRCVGLAVFNPAGAVFIGKRKGSAETDGSQYQWQMPQGGIDPGETPLQAARRELFEETGIRTVSLLGESRDWLCYDLPGAAAARAWKGRYRGQTQKWFAFRFEGEESEIDIAAPGHGHAAEFSAWRWERLDRVADLVIPFKRGVYERVVLEFAPFARLG</sequence>
<dbReference type="HAMAP" id="MF_00298">
    <property type="entry name" value="Nudix_RppH"/>
    <property type="match status" value="1"/>
</dbReference>
<evidence type="ECO:0000256" key="4">
    <source>
        <dbReference type="HAMAP-Rule" id="MF_00298"/>
    </source>
</evidence>
<dbReference type="InterPro" id="IPR015797">
    <property type="entry name" value="NUDIX_hydrolase-like_dom_sf"/>
</dbReference>
<dbReference type="PROSITE" id="PS51462">
    <property type="entry name" value="NUDIX"/>
    <property type="match status" value="1"/>
</dbReference>
<dbReference type="Pfam" id="PF00293">
    <property type="entry name" value="NUDIX"/>
    <property type="match status" value="1"/>
</dbReference>
<evidence type="ECO:0000313" key="6">
    <source>
        <dbReference type="EMBL" id="MYZ48656.1"/>
    </source>
</evidence>
<name>A0A964T525_9HYPH</name>
<dbReference type="RefSeq" id="WP_161141006.1">
    <property type="nucleotide sequence ID" value="NZ_SPKJ01000044.1"/>
</dbReference>
<evidence type="ECO:0000256" key="3">
    <source>
        <dbReference type="ARBA" id="ARBA00022801"/>
    </source>
</evidence>
<dbReference type="InterPro" id="IPR020084">
    <property type="entry name" value="NUDIX_hydrolase_CS"/>
</dbReference>
<comment type="cofactor">
    <cofactor evidence="2">
        <name>Mg(2+)</name>
        <dbReference type="ChEBI" id="CHEBI:18420"/>
    </cofactor>
</comment>
<accession>A0A964T525</accession>
<comment type="function">
    <text evidence="4">Accelerates the degradation of transcripts by removing pyrophosphate from the 5'-end of triphosphorylated RNA, leading to a more labile monophosphorylated state that can stimulate subsequent ribonuclease cleavage.</text>
</comment>
<dbReference type="NCBIfam" id="NF001938">
    <property type="entry name" value="PRK00714.1-5"/>
    <property type="match status" value="1"/>
</dbReference>
<keyword evidence="7" id="KW-1185">Reference proteome</keyword>
<comment type="cofactor">
    <cofactor evidence="4">
        <name>a divalent metal cation</name>
        <dbReference type="ChEBI" id="CHEBI:60240"/>
    </cofactor>
</comment>
<feature type="domain" description="Nudix hydrolase" evidence="5">
    <location>
        <begin position="7"/>
        <end position="158"/>
    </location>
</feature>
<dbReference type="PRINTS" id="PR00502">
    <property type="entry name" value="NUDIXFAMILY"/>
</dbReference>
<comment type="caution">
    <text evidence="6">The sequence shown here is derived from an EMBL/GenBank/DDBJ whole genome shotgun (WGS) entry which is preliminary data.</text>
</comment>
<dbReference type="SUPFAM" id="SSF55811">
    <property type="entry name" value="Nudix"/>
    <property type="match status" value="1"/>
</dbReference>
<dbReference type="EMBL" id="SPKJ01000044">
    <property type="protein sequence ID" value="MYZ48656.1"/>
    <property type="molecule type" value="Genomic_DNA"/>
</dbReference>
<dbReference type="GO" id="GO:0016462">
    <property type="term" value="F:pyrophosphatase activity"/>
    <property type="evidence" value="ECO:0007669"/>
    <property type="project" value="UniProtKB-ARBA"/>
</dbReference>
<evidence type="ECO:0000256" key="1">
    <source>
        <dbReference type="ARBA" id="ARBA00001936"/>
    </source>
</evidence>
<reference evidence="6" key="1">
    <citation type="submission" date="2019-03" db="EMBL/GenBank/DDBJ databases">
        <title>Afifella sp. nov., isolated from activated sludge.</title>
        <authorList>
            <person name="Li Q."/>
            <person name="Liu Y."/>
        </authorList>
    </citation>
    <scope>NUCLEOTIDE SEQUENCE</scope>
    <source>
        <strain evidence="6">L72</strain>
    </source>
</reference>
<dbReference type="InterPro" id="IPR000086">
    <property type="entry name" value="NUDIX_hydrolase_dom"/>
</dbReference>
<dbReference type="EC" id="3.6.1.-" evidence="4"/>
<organism evidence="6 7">
    <name type="scientific">Propylenella binzhouense</name>
    <dbReference type="NCBI Taxonomy" id="2555902"/>
    <lineage>
        <taxon>Bacteria</taxon>
        <taxon>Pseudomonadati</taxon>
        <taxon>Pseudomonadota</taxon>
        <taxon>Alphaproteobacteria</taxon>
        <taxon>Hyphomicrobiales</taxon>
        <taxon>Propylenellaceae</taxon>
        <taxon>Propylenella</taxon>
    </lineage>
</organism>
<evidence type="ECO:0000256" key="2">
    <source>
        <dbReference type="ARBA" id="ARBA00001946"/>
    </source>
</evidence>